<dbReference type="Proteomes" id="UP000038487">
    <property type="component" value="Unassembled WGS sequence"/>
</dbReference>
<dbReference type="AlphaFoldDB" id="A0A0U0XWZ5"/>
<dbReference type="Pfam" id="PF00126">
    <property type="entry name" value="HTH_1"/>
    <property type="match status" value="1"/>
</dbReference>
<dbReference type="PRINTS" id="PR00039">
    <property type="entry name" value="HTHLYSR"/>
</dbReference>
<dbReference type="EMBL" id="CSUW01000006">
    <property type="protein sequence ID" value="CPT38828.1"/>
    <property type="molecule type" value="Genomic_DNA"/>
</dbReference>
<keyword evidence="4" id="KW-0010">Activator</keyword>
<evidence type="ECO:0000256" key="7">
    <source>
        <dbReference type="ARBA" id="ARBA00056658"/>
    </source>
</evidence>
<evidence type="ECO:0000259" key="8">
    <source>
        <dbReference type="PROSITE" id="PS50931"/>
    </source>
</evidence>
<feature type="domain" description="HTH lysR-type" evidence="8">
    <location>
        <begin position="1"/>
        <end position="58"/>
    </location>
</feature>
<dbReference type="GO" id="GO:0003700">
    <property type="term" value="F:DNA-binding transcription factor activity"/>
    <property type="evidence" value="ECO:0007669"/>
    <property type="project" value="InterPro"/>
</dbReference>
<evidence type="ECO:0000256" key="6">
    <source>
        <dbReference type="ARBA" id="ARBA00040885"/>
    </source>
</evidence>
<dbReference type="Proteomes" id="UP000284557">
    <property type="component" value="Unassembled WGS sequence"/>
</dbReference>
<dbReference type="SUPFAM" id="SSF46785">
    <property type="entry name" value="Winged helix' DNA-binding domain"/>
    <property type="match status" value="1"/>
</dbReference>
<keyword evidence="3" id="KW-0238">DNA-binding</keyword>
<keyword evidence="5" id="KW-0804">Transcription</keyword>
<dbReference type="InterPro" id="IPR036388">
    <property type="entry name" value="WH-like_DNA-bd_sf"/>
</dbReference>
<evidence type="ECO:0000313" key="12">
    <source>
        <dbReference type="Proteomes" id="UP000284557"/>
    </source>
</evidence>
<protein>
    <recommendedName>
        <fullName evidence="6">Probable hydrogen peroxide-inducible genes activator</fullName>
    </recommendedName>
</protein>
<evidence type="ECO:0000313" key="11">
    <source>
        <dbReference type="Proteomes" id="UP000038487"/>
    </source>
</evidence>
<dbReference type="PROSITE" id="PS50931">
    <property type="entry name" value="HTH_LYSR"/>
    <property type="match status" value="1"/>
</dbReference>
<dbReference type="EMBL" id="QXBN01000005">
    <property type="protein sequence ID" value="RIT40697.1"/>
    <property type="molecule type" value="Genomic_DNA"/>
</dbReference>
<gene>
    <name evidence="9" type="primary">oxyR_1</name>
    <name evidence="10" type="ORF">D2E76_08895</name>
    <name evidence="9" type="ORF">ERS075527_02917</name>
</gene>
<dbReference type="Gene3D" id="1.10.10.10">
    <property type="entry name" value="Winged helix-like DNA-binding domain superfamily/Winged helix DNA-binding domain"/>
    <property type="match status" value="1"/>
</dbReference>
<dbReference type="InterPro" id="IPR000847">
    <property type="entry name" value="LysR_HTH_N"/>
</dbReference>
<evidence type="ECO:0000256" key="3">
    <source>
        <dbReference type="ARBA" id="ARBA00023125"/>
    </source>
</evidence>
<dbReference type="Pfam" id="PF03466">
    <property type="entry name" value="LysR_substrate"/>
    <property type="match status" value="1"/>
</dbReference>
<proteinExistence type="inferred from homology"/>
<dbReference type="InterPro" id="IPR005119">
    <property type="entry name" value="LysR_subst-bd"/>
</dbReference>
<dbReference type="GeneID" id="93379174"/>
<dbReference type="CDD" id="cd08436">
    <property type="entry name" value="PBP2_LTTR_like_3"/>
    <property type="match status" value="1"/>
</dbReference>
<dbReference type="GO" id="GO:0003677">
    <property type="term" value="F:DNA binding"/>
    <property type="evidence" value="ECO:0007669"/>
    <property type="project" value="UniProtKB-KW"/>
</dbReference>
<accession>A0A0U0XWZ5</accession>
<keyword evidence="2" id="KW-0805">Transcription regulation</keyword>
<reference evidence="9 11" key="1">
    <citation type="submission" date="2015-03" db="EMBL/GenBank/DDBJ databases">
        <authorList>
            <consortium name="Pathogen Informatics"/>
            <person name="Murphy D."/>
        </authorList>
    </citation>
    <scope>NUCLEOTIDE SEQUENCE [LARGE SCALE GENOMIC DNA]</scope>
    <source>
        <strain evidence="9 11">PAP036</strain>
    </source>
</reference>
<evidence type="ECO:0000256" key="5">
    <source>
        <dbReference type="ARBA" id="ARBA00023163"/>
    </source>
</evidence>
<sequence length="289" mass="30409">MEIHQLRYLLAVADTSSFTKAAAALHVAQPGVSAQIRLLERELGQDLFDRSGRQVRLTDAGKAVIPYARAALAAVDGVREAADEIGGLIRGHIAFGTVTSHGADLSSLLSAFHRDHPAISITLTEAGCEELVAGLREGRLDGAIVALGAQRLAGLGLQVIDDQPLVAAVAADDLLATRRTITLQRLCEHTLICLPTGSGVRSILESECRSLGLSPNVAFEASSPRALVSLVEQGLGIAVVPAPYVRNRAGVLALDIRPALRGRLALAWRLDGPVGPAARAFLERARAVL</sequence>
<dbReference type="Gene3D" id="3.40.190.290">
    <property type="match status" value="1"/>
</dbReference>
<evidence type="ECO:0000256" key="2">
    <source>
        <dbReference type="ARBA" id="ARBA00023015"/>
    </source>
</evidence>
<dbReference type="SUPFAM" id="SSF53850">
    <property type="entry name" value="Periplasmic binding protein-like II"/>
    <property type="match status" value="1"/>
</dbReference>
<dbReference type="InterPro" id="IPR036390">
    <property type="entry name" value="WH_DNA-bd_sf"/>
</dbReference>
<comment type="function">
    <text evidence="7">Required for the induction the katG gene for catalase. Involved in the response to hydrogen peroxide.</text>
</comment>
<dbReference type="RefSeq" id="WP_005088772.1">
    <property type="nucleotide sequence ID" value="NZ_CM125927.1"/>
</dbReference>
<dbReference type="PANTHER" id="PTHR30346:SF28">
    <property type="entry name" value="HTH-TYPE TRANSCRIPTIONAL REGULATOR CYNR"/>
    <property type="match status" value="1"/>
</dbReference>
<evidence type="ECO:0000313" key="9">
    <source>
        <dbReference type="EMBL" id="CPT38828.1"/>
    </source>
</evidence>
<evidence type="ECO:0000256" key="4">
    <source>
        <dbReference type="ARBA" id="ARBA00023159"/>
    </source>
</evidence>
<dbReference type="GO" id="GO:0032993">
    <property type="term" value="C:protein-DNA complex"/>
    <property type="evidence" value="ECO:0007669"/>
    <property type="project" value="TreeGrafter"/>
</dbReference>
<name>A0A0U0XWZ5_9MYCO</name>
<comment type="similarity">
    <text evidence="1">Belongs to the LysR transcriptional regulatory family.</text>
</comment>
<dbReference type="FunFam" id="1.10.10.10:FF:000001">
    <property type="entry name" value="LysR family transcriptional regulator"/>
    <property type="match status" value="1"/>
</dbReference>
<organism evidence="10 12">
    <name type="scientific">Mycobacteroides abscessus</name>
    <dbReference type="NCBI Taxonomy" id="36809"/>
    <lineage>
        <taxon>Bacteria</taxon>
        <taxon>Bacillati</taxon>
        <taxon>Actinomycetota</taxon>
        <taxon>Actinomycetes</taxon>
        <taxon>Mycobacteriales</taxon>
        <taxon>Mycobacteriaceae</taxon>
        <taxon>Mycobacteroides</taxon>
    </lineage>
</organism>
<evidence type="ECO:0000256" key="1">
    <source>
        <dbReference type="ARBA" id="ARBA00009437"/>
    </source>
</evidence>
<dbReference type="PANTHER" id="PTHR30346">
    <property type="entry name" value="TRANSCRIPTIONAL DUAL REGULATOR HCAR-RELATED"/>
    <property type="match status" value="1"/>
</dbReference>
<evidence type="ECO:0000313" key="10">
    <source>
        <dbReference type="EMBL" id="RIT40697.1"/>
    </source>
</evidence>
<comment type="caution">
    <text evidence="10">The sequence shown here is derived from an EMBL/GenBank/DDBJ whole genome shotgun (WGS) entry which is preliminary data.</text>
</comment>
<reference evidence="10 12" key="2">
    <citation type="submission" date="2018-08" db="EMBL/GenBank/DDBJ databases">
        <title>Linezolid Resistance in Mycobacterium abscessus: MIC Distribution and Comprehensive Investigation of Resistance Mechanisms.</title>
        <authorList>
            <person name="Ye M."/>
            <person name="Xu L."/>
            <person name="Zou Y."/>
            <person name="Li B."/>
            <person name="Guo Q."/>
            <person name="Zhang Y."/>
            <person name="Zhan M."/>
            <person name="Xu B."/>
            <person name="Yu F."/>
            <person name="Zhang Z."/>
            <person name="Chu H."/>
        </authorList>
    </citation>
    <scope>NUCLEOTIDE SEQUENCE [LARGE SCALE GENOMIC DNA]</scope>
    <source>
        <strain evidence="10 12">G143</strain>
    </source>
</reference>